<proteinExistence type="inferred from homology"/>
<dbReference type="FunCoup" id="A0A8I3N1V9">
    <property type="interactions" value="193"/>
</dbReference>
<dbReference type="InterPro" id="IPR001270">
    <property type="entry name" value="ClpA/B"/>
</dbReference>
<dbReference type="PRINTS" id="PR00300">
    <property type="entry name" value="CLPPROTEASEA"/>
</dbReference>
<feature type="compositionally biased region" description="Pro residues" evidence="12">
    <location>
        <begin position="42"/>
        <end position="53"/>
    </location>
</feature>
<name>A0A8I3N1V9_CANLF</name>
<comment type="similarity">
    <text evidence="3">Belongs to the ClpA/ClpB family. Torsin subfamily.</text>
</comment>
<sequence length="637" mass="69911">PAPRPGAVPVKGPPARLRRTTSRHVPTRLLQLWERRADAAPAPAPPPPRPPPEGAEARRARSHCPQRPARSPRARATVRPHGPTAPRGGPSGSGKLPRAPPGVPSARQAAVGQTALGAGARPHSAPAFRALSRSPAPAPAPGPLPAAARRPPSRRCPPRWAGGKRRLREGRSAARLLPPGDRPLRARARVRKRAPALGGACERPRGGLGAGSGRAWASLPAAAAAAAAAPTPARARERREPCRAHPPCAHAPCGPLPLPLLLLLLLPRPGAPGARDDASPPDGAREPLRGLREQLRAAAALSRRYWALLRCRVWPDDCERDAEAPPGWSLPLLGQQYLAILTSWYCSFQDCCDSEDCRISNNFTGLESDLSIRLHGQHLARELVLTAVKGYLELPRPDKALALSFHGWSGTGKNFVARLLAENLYRDGQRSDCVKMFIATFHFPHPKYVDLYKEQLTTQIKKTQERCHQTLFIFDEAEKLHPGLLEVLRPHLERQAPENHRAKSRKTIFLFLSNLGGNIVNEAVLNLLQAGGSREEIKLEHLVPRLRAEIEQSTDSGFGHSCLVKENLIDFFVPFLPLEYRHVRLCARDAFLSQELLYTEEALDQIAKMMVYVPKEEQLFSSQGCKSISQRINYFLP</sequence>
<dbReference type="PANTHER" id="PTHR10760:SF3">
    <property type="entry name" value="TORSIN-3A"/>
    <property type="match status" value="1"/>
</dbReference>
<evidence type="ECO:0000256" key="6">
    <source>
        <dbReference type="ARBA" id="ARBA00022741"/>
    </source>
</evidence>
<reference evidence="14" key="2">
    <citation type="submission" date="2025-08" db="UniProtKB">
        <authorList>
            <consortium name="Ensembl"/>
        </authorList>
    </citation>
    <scope>IDENTIFICATION</scope>
    <source>
        <strain evidence="14">Boxer</strain>
    </source>
</reference>
<protein>
    <recommendedName>
        <fullName evidence="10">Torsin-3A</fullName>
    </recommendedName>
    <alternativeName>
        <fullName evidence="11">Torsin family 3 member A</fullName>
    </alternativeName>
</protein>
<keyword evidence="15" id="KW-1185">Reference proteome</keyword>
<evidence type="ECO:0000256" key="9">
    <source>
        <dbReference type="ARBA" id="ARBA00023180"/>
    </source>
</evidence>
<dbReference type="GO" id="GO:0005524">
    <property type="term" value="F:ATP binding"/>
    <property type="evidence" value="ECO:0007669"/>
    <property type="project" value="UniProtKB-KW"/>
</dbReference>
<reference evidence="14" key="1">
    <citation type="submission" date="2020-03" db="EMBL/GenBank/DDBJ databases">
        <title>Long-read based genome assembly of a Labrador retriever dog.</title>
        <authorList>
            <person name="Eory L."/>
            <person name="Zhang W."/>
            <person name="Schoenebeck J."/>
        </authorList>
    </citation>
    <scope>NUCLEOTIDE SEQUENCE [LARGE SCALE GENOMIC DNA]</scope>
    <source>
        <strain evidence="14">Labrador retriever</strain>
    </source>
</reference>
<evidence type="ECO:0000256" key="11">
    <source>
        <dbReference type="ARBA" id="ARBA00082832"/>
    </source>
</evidence>
<evidence type="ECO:0000313" key="14">
    <source>
        <dbReference type="Ensembl" id="ENSCAFP00845009207.1"/>
    </source>
</evidence>
<feature type="domain" description="Torsin-1A C-terminal" evidence="13">
    <location>
        <begin position="578"/>
        <end position="635"/>
    </location>
</feature>
<evidence type="ECO:0000256" key="10">
    <source>
        <dbReference type="ARBA" id="ARBA00067179"/>
    </source>
</evidence>
<dbReference type="GeneTree" id="ENSGT00950000182888"/>
<feature type="compositionally biased region" description="Basic residues" evidence="12">
    <location>
        <begin position="151"/>
        <end position="168"/>
    </location>
</feature>
<feature type="compositionally biased region" description="Low complexity" evidence="12">
    <location>
        <begin position="124"/>
        <end position="135"/>
    </location>
</feature>
<keyword evidence="9" id="KW-0325">Glycoprotein</keyword>
<dbReference type="AlphaFoldDB" id="A0A8I3N1V9"/>
<dbReference type="OrthoDB" id="19623at2759"/>
<dbReference type="InterPro" id="IPR027417">
    <property type="entry name" value="P-loop_NTPase"/>
</dbReference>
<keyword evidence="4" id="KW-0963">Cytoplasm</keyword>
<organism evidence="14 15">
    <name type="scientific">Canis lupus familiaris</name>
    <name type="common">Dog</name>
    <name type="synonym">Canis familiaris</name>
    <dbReference type="NCBI Taxonomy" id="9615"/>
    <lineage>
        <taxon>Eukaryota</taxon>
        <taxon>Metazoa</taxon>
        <taxon>Chordata</taxon>
        <taxon>Craniata</taxon>
        <taxon>Vertebrata</taxon>
        <taxon>Euteleostomi</taxon>
        <taxon>Mammalia</taxon>
        <taxon>Eutheria</taxon>
        <taxon>Laurasiatheria</taxon>
        <taxon>Carnivora</taxon>
        <taxon>Caniformia</taxon>
        <taxon>Canidae</taxon>
        <taxon>Canis</taxon>
    </lineage>
</organism>
<dbReference type="Gene3D" id="3.40.50.300">
    <property type="entry name" value="P-loop containing nucleotide triphosphate hydrolases"/>
    <property type="match status" value="1"/>
</dbReference>
<dbReference type="GO" id="GO:0005788">
    <property type="term" value="C:endoplasmic reticulum lumen"/>
    <property type="evidence" value="ECO:0000318"/>
    <property type="project" value="GO_Central"/>
</dbReference>
<dbReference type="InterPro" id="IPR010448">
    <property type="entry name" value="Torsin"/>
</dbReference>
<dbReference type="GO" id="GO:0016887">
    <property type="term" value="F:ATP hydrolysis activity"/>
    <property type="evidence" value="ECO:0007669"/>
    <property type="project" value="InterPro"/>
</dbReference>
<evidence type="ECO:0000256" key="7">
    <source>
        <dbReference type="ARBA" id="ARBA00022824"/>
    </source>
</evidence>
<comment type="subcellular location">
    <subcellularLocation>
        <location evidence="2">Cytoplasm</location>
    </subcellularLocation>
    <subcellularLocation>
        <location evidence="1">Endoplasmic reticulum lumen</location>
    </subcellularLocation>
</comment>
<dbReference type="InterPro" id="IPR049337">
    <property type="entry name" value="TOR1A_C"/>
</dbReference>
<feature type="compositionally biased region" description="Basic residues" evidence="12">
    <location>
        <begin position="60"/>
        <end position="78"/>
    </location>
</feature>
<dbReference type="PANTHER" id="PTHR10760">
    <property type="entry name" value="TORSIN"/>
    <property type="match status" value="1"/>
</dbReference>
<evidence type="ECO:0000256" key="4">
    <source>
        <dbReference type="ARBA" id="ARBA00022490"/>
    </source>
</evidence>
<evidence type="ECO:0000313" key="15">
    <source>
        <dbReference type="Proteomes" id="UP000805418"/>
    </source>
</evidence>
<dbReference type="FunFam" id="3.40.50.300:FF:001211">
    <property type="entry name" value="Torsin family 3 member A"/>
    <property type="match status" value="1"/>
</dbReference>
<evidence type="ECO:0000256" key="5">
    <source>
        <dbReference type="ARBA" id="ARBA00022729"/>
    </source>
</evidence>
<feature type="compositionally biased region" description="Basic residues" evidence="12">
    <location>
        <begin position="16"/>
        <end position="26"/>
    </location>
</feature>
<evidence type="ECO:0000256" key="1">
    <source>
        <dbReference type="ARBA" id="ARBA00004319"/>
    </source>
</evidence>
<dbReference type="Ensembl" id="ENSCAFT00845011797.1">
    <property type="protein sequence ID" value="ENSCAFP00845009207.1"/>
    <property type="gene ID" value="ENSCAFG00845006652.1"/>
</dbReference>
<dbReference type="GO" id="GO:0005635">
    <property type="term" value="C:nuclear envelope"/>
    <property type="evidence" value="ECO:0000318"/>
    <property type="project" value="GO_Central"/>
</dbReference>
<dbReference type="SUPFAM" id="SSF52540">
    <property type="entry name" value="P-loop containing nucleoside triphosphate hydrolases"/>
    <property type="match status" value="1"/>
</dbReference>
<evidence type="ECO:0000256" key="2">
    <source>
        <dbReference type="ARBA" id="ARBA00004496"/>
    </source>
</evidence>
<accession>A0A8I3N1V9</accession>
<evidence type="ECO:0000256" key="8">
    <source>
        <dbReference type="ARBA" id="ARBA00022840"/>
    </source>
</evidence>
<keyword evidence="8" id="KW-0067">ATP-binding</keyword>
<evidence type="ECO:0000259" key="13">
    <source>
        <dbReference type="Pfam" id="PF21376"/>
    </source>
</evidence>
<evidence type="ECO:0000256" key="3">
    <source>
        <dbReference type="ARBA" id="ARBA00006235"/>
    </source>
</evidence>
<keyword evidence="5" id="KW-0732">Signal</keyword>
<dbReference type="Pfam" id="PF21376">
    <property type="entry name" value="TOR1A_C"/>
    <property type="match status" value="1"/>
</dbReference>
<dbReference type="Proteomes" id="UP000805418">
    <property type="component" value="Chromosome 7"/>
</dbReference>
<dbReference type="Pfam" id="PF06309">
    <property type="entry name" value="Torsin"/>
    <property type="match status" value="1"/>
</dbReference>
<keyword evidence="6" id="KW-0547">Nucleotide-binding</keyword>
<evidence type="ECO:0000256" key="12">
    <source>
        <dbReference type="SAM" id="MobiDB-lite"/>
    </source>
</evidence>
<gene>
    <name evidence="14" type="primary">TOR3A</name>
</gene>
<keyword evidence="7" id="KW-0256">Endoplasmic reticulum</keyword>
<feature type="region of interest" description="Disordered" evidence="12">
    <location>
        <begin position="1"/>
        <end position="182"/>
    </location>
</feature>
<reference evidence="14" key="3">
    <citation type="submission" date="2025-09" db="UniProtKB">
        <authorList>
            <consortium name="Ensembl"/>
        </authorList>
    </citation>
    <scope>IDENTIFICATION</scope>
    <source>
        <strain evidence="14">Boxer</strain>
    </source>
</reference>